<sequence length="757" mass="90111">MHTLTCVSGYWKIPNKHNSDDFLKWFETTLQVNCPYVFFGTKETIELVSTYRRDLPTQYIEFELEDFYSYKYKDQMKSFPRHCPSVELNILWNEKIFFLEKAKDLNLFNTEFFAWIDAGICSLRDKAPSLEVFPNATKLSLLPKNKFIFTSSDGSVYEPTKLGHTYHFISGTFYILHKSIIDLIATLYRLYMDKYIEPTKLYTDQILLTYIYNDFPNLFHQIGHGYGESINILSSSYEKNTVLFVTAFKNLQRDSWVNFERSVKEYIQWFKNLSSMPIRLICFCDKEIESILHNECEFYNTYLYNEQDTFLRFIDKEKEIMESADFRALIKDRNDPEVNKPGYNCVNHNKVWFLKRAKEMFPTYSHYAWIDFGCIRTHDFPEQLDFTKLGNKITYASKNHFTVDQILTPLEAVKNGPTNNPDLFGSEFFCPNELVEWYYDEYHKLVLSYYSNHLVDDDQEMVKQLLKKHTDKFEIIVTHRWFSLLNNYRVPLTIDVVIPTCLKDIDTLNLVIKGVKKNISMLGTIYIVCHPNLKHKLTEGIFVDETTYPFSIQDVAEEIFGNRNHPGNHERAQGWWYQQLLKLYSYKVIKNISSNILIVDSETVFYNNYTPIKDTLAYYPVSNEINNDYRTHMKLLLPDIRIYKNTLSGICHQMLFQKHILQNLFDRVEYYHKTSVHVPFWKLMLQVAKQNNRLEYSEYDLYFNFMLTFHRPIIRLTNGITWDISPNVPEYSEKTYLTAHYHLRNRNVQANTFYVEV</sequence>
<dbReference type="InterPro" id="IPR011735">
    <property type="entry name" value="WlaTC/HtrL_glycosyltransf"/>
</dbReference>
<proteinExistence type="predicted"/>
<dbReference type="Pfam" id="PF09612">
    <property type="entry name" value="HtrL_YibB"/>
    <property type="match status" value="2"/>
</dbReference>
<dbReference type="EMBL" id="MN740536">
    <property type="protein sequence ID" value="QHU32199.1"/>
    <property type="molecule type" value="Genomic_DNA"/>
</dbReference>
<protein>
    <submittedName>
        <fullName evidence="1">Uncharacterized protein</fullName>
    </submittedName>
</protein>
<accession>A0A6C0LN87</accession>
<evidence type="ECO:0000313" key="1">
    <source>
        <dbReference type="EMBL" id="QHU32199.1"/>
    </source>
</evidence>
<name>A0A6C0LN87_9ZZZZ</name>
<reference evidence="1" key="1">
    <citation type="journal article" date="2020" name="Nature">
        <title>Giant virus diversity and host interactions through global metagenomics.</title>
        <authorList>
            <person name="Schulz F."/>
            <person name="Roux S."/>
            <person name="Paez-Espino D."/>
            <person name="Jungbluth S."/>
            <person name="Walsh D.A."/>
            <person name="Denef V.J."/>
            <person name="McMahon K.D."/>
            <person name="Konstantinidis K.T."/>
            <person name="Eloe-Fadrosh E.A."/>
            <person name="Kyrpides N.C."/>
            <person name="Woyke T."/>
        </authorList>
    </citation>
    <scope>NUCLEOTIDE SEQUENCE</scope>
    <source>
        <strain evidence="1">GVMAG-M-3300027963-9</strain>
    </source>
</reference>
<dbReference type="AlphaFoldDB" id="A0A6C0LN87"/>
<organism evidence="1">
    <name type="scientific">viral metagenome</name>
    <dbReference type="NCBI Taxonomy" id="1070528"/>
    <lineage>
        <taxon>unclassified sequences</taxon>
        <taxon>metagenomes</taxon>
        <taxon>organismal metagenomes</taxon>
    </lineage>
</organism>